<organism evidence="1">
    <name type="scientific">Myoviridae sp. ctByu2</name>
    <dbReference type="NCBI Taxonomy" id="2827668"/>
    <lineage>
        <taxon>Viruses</taxon>
        <taxon>Duplodnaviria</taxon>
        <taxon>Heunggongvirae</taxon>
        <taxon>Uroviricota</taxon>
        <taxon>Caudoviricetes</taxon>
    </lineage>
</organism>
<dbReference type="Pfam" id="PF04232">
    <property type="entry name" value="SpoVS"/>
    <property type="match status" value="1"/>
</dbReference>
<dbReference type="InterPro" id="IPR007347">
    <property type="entry name" value="SpoVS"/>
</dbReference>
<name>A0A8S5SA58_9CAUD</name>
<dbReference type="InterPro" id="IPR036882">
    <property type="entry name" value="Alba-like_dom_sf"/>
</dbReference>
<dbReference type="EMBL" id="BK032557">
    <property type="protein sequence ID" value="DAF47567.1"/>
    <property type="molecule type" value="Genomic_DNA"/>
</dbReference>
<sequence length="94" mass="10217">MEVVNETQKVLRCSTATDANKLAESIYSSCKNDANVKLSIRVIGAGALNQAVKASILSNKFFSKKGLRVGLVPSFQDSENNVTVIELKVFLLKN</sequence>
<dbReference type="GO" id="GO:0003676">
    <property type="term" value="F:nucleic acid binding"/>
    <property type="evidence" value="ECO:0007669"/>
    <property type="project" value="InterPro"/>
</dbReference>
<accession>A0A8S5SA58</accession>
<evidence type="ECO:0000313" key="1">
    <source>
        <dbReference type="EMBL" id="DAF47567.1"/>
    </source>
</evidence>
<proteinExistence type="predicted"/>
<protein>
    <submittedName>
        <fullName evidence="1">Stage V sporulation protein S (SpoVS)</fullName>
    </submittedName>
</protein>
<dbReference type="Gene3D" id="3.30.110.20">
    <property type="entry name" value="Alba-like domain"/>
    <property type="match status" value="1"/>
</dbReference>
<reference evidence="1" key="1">
    <citation type="journal article" date="2021" name="Proc. Natl. Acad. Sci. U.S.A.">
        <title>A Catalog of Tens of Thousands of Viruses from Human Metagenomes Reveals Hidden Associations with Chronic Diseases.</title>
        <authorList>
            <person name="Tisza M.J."/>
            <person name="Buck C.B."/>
        </authorList>
    </citation>
    <scope>NUCLEOTIDE SEQUENCE</scope>
    <source>
        <strain evidence="1">CtByu2</strain>
    </source>
</reference>